<organism evidence="1 2">
    <name type="scientific">Cetraspora pellucida</name>
    <dbReference type="NCBI Taxonomy" id="1433469"/>
    <lineage>
        <taxon>Eukaryota</taxon>
        <taxon>Fungi</taxon>
        <taxon>Fungi incertae sedis</taxon>
        <taxon>Mucoromycota</taxon>
        <taxon>Glomeromycotina</taxon>
        <taxon>Glomeromycetes</taxon>
        <taxon>Diversisporales</taxon>
        <taxon>Gigasporaceae</taxon>
        <taxon>Cetraspora</taxon>
    </lineage>
</organism>
<proteinExistence type="predicted"/>
<comment type="caution">
    <text evidence="1">The sequence shown here is derived from an EMBL/GenBank/DDBJ whole genome shotgun (WGS) entry which is preliminary data.</text>
</comment>
<gene>
    <name evidence="1" type="ORF">CPELLU_LOCUS10877</name>
</gene>
<accession>A0A9N9EKF2</accession>
<protein>
    <submittedName>
        <fullName evidence="1">7599_t:CDS:1</fullName>
    </submittedName>
</protein>
<dbReference type="EMBL" id="CAJVQA010009232">
    <property type="protein sequence ID" value="CAG8682563.1"/>
    <property type="molecule type" value="Genomic_DNA"/>
</dbReference>
<dbReference type="AlphaFoldDB" id="A0A9N9EKF2"/>
<evidence type="ECO:0000313" key="2">
    <source>
        <dbReference type="Proteomes" id="UP000789759"/>
    </source>
</evidence>
<sequence length="44" mass="5195">MEAPINEIDNNGLAALKWLKMKTDYEYHLSYKEVELPLQNNNQD</sequence>
<evidence type="ECO:0000313" key="1">
    <source>
        <dbReference type="EMBL" id="CAG8682563.1"/>
    </source>
</evidence>
<keyword evidence="2" id="KW-1185">Reference proteome</keyword>
<dbReference type="Proteomes" id="UP000789759">
    <property type="component" value="Unassembled WGS sequence"/>
</dbReference>
<name>A0A9N9EKF2_9GLOM</name>
<reference evidence="1" key="1">
    <citation type="submission" date="2021-06" db="EMBL/GenBank/DDBJ databases">
        <authorList>
            <person name="Kallberg Y."/>
            <person name="Tangrot J."/>
            <person name="Rosling A."/>
        </authorList>
    </citation>
    <scope>NUCLEOTIDE SEQUENCE</scope>
    <source>
        <strain evidence="1">FL966</strain>
    </source>
</reference>